<dbReference type="HOGENOM" id="CLU_1025717_0_0_10"/>
<feature type="transmembrane region" description="Helical" evidence="1">
    <location>
        <begin position="12"/>
        <end position="31"/>
    </location>
</feature>
<evidence type="ECO:0000313" key="3">
    <source>
        <dbReference type="Proteomes" id="UP000002945"/>
    </source>
</evidence>
<keyword evidence="1" id="KW-0472">Membrane</keyword>
<comment type="caution">
    <text evidence="2">The sequence shown here is derived from an EMBL/GenBank/DDBJ whole genome shotgun (WGS) entry which is preliminary data.</text>
</comment>
<organism evidence="2 3">
    <name type="scientific">Kordia algicida OT-1</name>
    <dbReference type="NCBI Taxonomy" id="391587"/>
    <lineage>
        <taxon>Bacteria</taxon>
        <taxon>Pseudomonadati</taxon>
        <taxon>Bacteroidota</taxon>
        <taxon>Flavobacteriia</taxon>
        <taxon>Flavobacteriales</taxon>
        <taxon>Flavobacteriaceae</taxon>
        <taxon>Kordia</taxon>
    </lineage>
</organism>
<proteinExistence type="predicted"/>
<feature type="transmembrane region" description="Helical" evidence="1">
    <location>
        <begin position="66"/>
        <end position="93"/>
    </location>
</feature>
<feature type="transmembrane region" description="Helical" evidence="1">
    <location>
        <begin position="37"/>
        <end position="59"/>
    </location>
</feature>
<dbReference type="STRING" id="391587.KAOT1_01435"/>
<dbReference type="RefSeq" id="WP_007092863.1">
    <property type="nucleotide sequence ID" value="NZ_CP142125.1"/>
</dbReference>
<dbReference type="EMBL" id="ABIB01000013">
    <property type="protein sequence ID" value="EDP94847.1"/>
    <property type="molecule type" value="Genomic_DNA"/>
</dbReference>
<evidence type="ECO:0000313" key="2">
    <source>
        <dbReference type="EMBL" id="EDP94847.1"/>
    </source>
</evidence>
<accession>A9E920</accession>
<dbReference type="Proteomes" id="UP000002945">
    <property type="component" value="Unassembled WGS sequence"/>
</dbReference>
<gene>
    <name evidence="2" type="ORF">KAOT1_01435</name>
</gene>
<evidence type="ECO:0000256" key="1">
    <source>
        <dbReference type="SAM" id="Phobius"/>
    </source>
</evidence>
<dbReference type="OrthoDB" id="1250632at2"/>
<protein>
    <submittedName>
        <fullName evidence="2">Uncharacterized protein</fullName>
    </submittedName>
</protein>
<name>A9E920_9FLAO</name>
<dbReference type="AlphaFoldDB" id="A9E920"/>
<keyword evidence="3" id="KW-1185">Reference proteome</keyword>
<keyword evidence="1" id="KW-0812">Transmembrane</keyword>
<sequence>MKAFLKKYIFQKWWFPILLFLISSLFFMMLLASTKKILLFISDYFLLFTFILLLIAGFWQLFRGKWYLGLLQLGALFVGFVILVFVSTFMMMFGPDTDTFADNLKLPENVKLAYPTDVNMRVNFERIRLDSMQNNVPKEISFQLYNSFQPGLYEYDLWLKSNESGTIFLKAFEITQEIELSVPRLQKRSSISISNTNGKIKKFGTVDNFTIYEGDWGKPYGARFEVWFTPDDGNKSRKLYEKNYVIEGWMR</sequence>
<dbReference type="eggNOG" id="ENOG5032MMQ">
    <property type="taxonomic scope" value="Bacteria"/>
</dbReference>
<reference evidence="2 3" key="1">
    <citation type="journal article" date="2011" name="J. Bacteriol.">
        <title>Genome sequence of the algicidal bacterium Kordia algicida OT-1.</title>
        <authorList>
            <person name="Lee H.S."/>
            <person name="Kang S.G."/>
            <person name="Kwon K.K."/>
            <person name="Lee J.H."/>
            <person name="Kim S.J."/>
        </authorList>
    </citation>
    <scope>NUCLEOTIDE SEQUENCE [LARGE SCALE GENOMIC DNA]</scope>
    <source>
        <strain evidence="2 3">OT-1</strain>
    </source>
</reference>
<keyword evidence="1" id="KW-1133">Transmembrane helix</keyword>